<evidence type="ECO:0000256" key="2">
    <source>
        <dbReference type="ARBA" id="ARBA00023125"/>
    </source>
</evidence>
<dbReference type="InterPro" id="IPR050397">
    <property type="entry name" value="Env_Response_Regulators"/>
</dbReference>
<dbReference type="CDD" id="cd00038">
    <property type="entry name" value="CAP_ED"/>
    <property type="match status" value="1"/>
</dbReference>
<sequence>MGKRKRRVFPEKILMQYHAKLVSVRKDQMLVCEGDAATDYLQVERGAVKMFIVNPQGQEFIQGIFCAGESFGEPALIGKFPYPGNVAALEPSQVWKLPADYFFQMLKENFDLHLKMDGVLCERLRYKSMVLSEISSYEPEHRILSLLKHYKSKNATGRDAGVIIPYTRQQLADMTGLRVETVIRTVKKMEKEKKLSLLDHKIRF</sequence>
<feature type="domain" description="HTH crp-type" evidence="5">
    <location>
        <begin position="137"/>
        <end position="204"/>
    </location>
</feature>
<dbReference type="InterPro" id="IPR018490">
    <property type="entry name" value="cNMP-bd_dom_sf"/>
</dbReference>
<dbReference type="SUPFAM" id="SSF51206">
    <property type="entry name" value="cAMP-binding domain-like"/>
    <property type="match status" value="1"/>
</dbReference>
<protein>
    <submittedName>
        <fullName evidence="6">Crp/Fnr family transcriptional regulator</fullName>
    </submittedName>
</protein>
<evidence type="ECO:0000256" key="3">
    <source>
        <dbReference type="ARBA" id="ARBA00023163"/>
    </source>
</evidence>
<dbReference type="SMART" id="SM00419">
    <property type="entry name" value="HTH_CRP"/>
    <property type="match status" value="1"/>
</dbReference>
<evidence type="ECO:0000313" key="7">
    <source>
        <dbReference type="Proteomes" id="UP001319180"/>
    </source>
</evidence>
<proteinExistence type="predicted"/>
<organism evidence="6 7">
    <name type="scientific">Dawidia soli</name>
    <dbReference type="NCBI Taxonomy" id="2782352"/>
    <lineage>
        <taxon>Bacteria</taxon>
        <taxon>Pseudomonadati</taxon>
        <taxon>Bacteroidota</taxon>
        <taxon>Cytophagia</taxon>
        <taxon>Cytophagales</taxon>
        <taxon>Chryseotaleaceae</taxon>
        <taxon>Dawidia</taxon>
    </lineage>
</organism>
<evidence type="ECO:0000259" key="5">
    <source>
        <dbReference type="PROSITE" id="PS51063"/>
    </source>
</evidence>
<dbReference type="PANTHER" id="PTHR24567:SF74">
    <property type="entry name" value="HTH-TYPE TRANSCRIPTIONAL REGULATOR ARCR"/>
    <property type="match status" value="1"/>
</dbReference>
<dbReference type="InterPro" id="IPR014710">
    <property type="entry name" value="RmlC-like_jellyroll"/>
</dbReference>
<evidence type="ECO:0000313" key="6">
    <source>
        <dbReference type="EMBL" id="MBT1687103.1"/>
    </source>
</evidence>
<dbReference type="PROSITE" id="PS51063">
    <property type="entry name" value="HTH_CRP_2"/>
    <property type="match status" value="1"/>
</dbReference>
<dbReference type="SUPFAM" id="SSF46785">
    <property type="entry name" value="Winged helix' DNA-binding domain"/>
    <property type="match status" value="1"/>
</dbReference>
<dbReference type="InterPro" id="IPR036390">
    <property type="entry name" value="WH_DNA-bd_sf"/>
</dbReference>
<dbReference type="Gene3D" id="2.60.120.10">
    <property type="entry name" value="Jelly Rolls"/>
    <property type="match status" value="1"/>
</dbReference>
<evidence type="ECO:0000256" key="1">
    <source>
        <dbReference type="ARBA" id="ARBA00023015"/>
    </source>
</evidence>
<dbReference type="Proteomes" id="UP001319180">
    <property type="component" value="Unassembled WGS sequence"/>
</dbReference>
<dbReference type="InterPro" id="IPR012318">
    <property type="entry name" value="HTH_CRP"/>
</dbReference>
<dbReference type="GO" id="GO:0005829">
    <property type="term" value="C:cytosol"/>
    <property type="evidence" value="ECO:0007669"/>
    <property type="project" value="TreeGrafter"/>
</dbReference>
<dbReference type="InterPro" id="IPR000595">
    <property type="entry name" value="cNMP-bd_dom"/>
</dbReference>
<feature type="domain" description="Cyclic nucleotide-binding" evidence="4">
    <location>
        <begin position="28"/>
        <end position="123"/>
    </location>
</feature>
<keyword evidence="2" id="KW-0238">DNA-binding</keyword>
<gene>
    <name evidence="6" type="ORF">KK078_11065</name>
</gene>
<reference evidence="6 7" key="1">
    <citation type="submission" date="2021-05" db="EMBL/GenBank/DDBJ databases">
        <title>A Polyphasic approach of four new species of the genus Ohtaekwangia: Ohtaekwangia histidinii sp. nov., Ohtaekwangia cretensis sp. nov., Ohtaekwangia indiensis sp. nov., Ohtaekwangia reichenbachii sp. nov. from diverse environment.</title>
        <authorList>
            <person name="Octaviana S."/>
        </authorList>
    </citation>
    <scope>NUCLEOTIDE SEQUENCE [LARGE SCALE GENOMIC DNA]</scope>
    <source>
        <strain evidence="6 7">PWU37</strain>
    </source>
</reference>
<keyword evidence="3" id="KW-0804">Transcription</keyword>
<dbReference type="GO" id="GO:0003677">
    <property type="term" value="F:DNA binding"/>
    <property type="evidence" value="ECO:0007669"/>
    <property type="project" value="UniProtKB-KW"/>
</dbReference>
<dbReference type="GO" id="GO:0003700">
    <property type="term" value="F:DNA-binding transcription factor activity"/>
    <property type="evidence" value="ECO:0007669"/>
    <property type="project" value="TreeGrafter"/>
</dbReference>
<dbReference type="Pfam" id="PF13545">
    <property type="entry name" value="HTH_Crp_2"/>
    <property type="match status" value="1"/>
</dbReference>
<keyword evidence="7" id="KW-1185">Reference proteome</keyword>
<dbReference type="PROSITE" id="PS50042">
    <property type="entry name" value="CNMP_BINDING_3"/>
    <property type="match status" value="1"/>
</dbReference>
<dbReference type="RefSeq" id="WP_254090337.1">
    <property type="nucleotide sequence ID" value="NZ_JAHESC010000013.1"/>
</dbReference>
<dbReference type="SMART" id="SM00100">
    <property type="entry name" value="cNMP"/>
    <property type="match status" value="1"/>
</dbReference>
<dbReference type="AlphaFoldDB" id="A0AAP2D7Y9"/>
<accession>A0AAP2D7Y9</accession>
<comment type="caution">
    <text evidence="6">The sequence shown here is derived from an EMBL/GenBank/DDBJ whole genome shotgun (WGS) entry which is preliminary data.</text>
</comment>
<dbReference type="PANTHER" id="PTHR24567">
    <property type="entry name" value="CRP FAMILY TRANSCRIPTIONAL REGULATORY PROTEIN"/>
    <property type="match status" value="1"/>
</dbReference>
<dbReference type="EMBL" id="JAHESC010000013">
    <property type="protein sequence ID" value="MBT1687103.1"/>
    <property type="molecule type" value="Genomic_DNA"/>
</dbReference>
<dbReference type="Pfam" id="PF00027">
    <property type="entry name" value="cNMP_binding"/>
    <property type="match status" value="1"/>
</dbReference>
<name>A0AAP2D7Y9_9BACT</name>
<evidence type="ECO:0000259" key="4">
    <source>
        <dbReference type="PROSITE" id="PS50042"/>
    </source>
</evidence>
<keyword evidence="1" id="KW-0805">Transcription regulation</keyword>
<dbReference type="PRINTS" id="PR00034">
    <property type="entry name" value="HTHCRP"/>
</dbReference>